<protein>
    <submittedName>
        <fullName evidence="10">Alkylated DNA repair dioxygenase AlkB</fullName>
    </submittedName>
</protein>
<keyword evidence="3" id="KW-0227">DNA damage</keyword>
<dbReference type="EMBL" id="FXAU01000006">
    <property type="protein sequence ID" value="SMG43059.1"/>
    <property type="molecule type" value="Genomic_DNA"/>
</dbReference>
<dbReference type="AlphaFoldDB" id="A0A1X7KNH6"/>
<organism evidence="10 11">
    <name type="scientific">Sphingobacterium psychroaquaticum</name>
    <dbReference type="NCBI Taxonomy" id="561061"/>
    <lineage>
        <taxon>Bacteria</taxon>
        <taxon>Pseudomonadati</taxon>
        <taxon>Bacteroidota</taxon>
        <taxon>Sphingobacteriia</taxon>
        <taxon>Sphingobacteriales</taxon>
        <taxon>Sphingobacteriaceae</taxon>
        <taxon>Sphingobacterium</taxon>
    </lineage>
</organism>
<keyword evidence="5 10" id="KW-0223">Dioxygenase</keyword>
<dbReference type="InterPro" id="IPR032854">
    <property type="entry name" value="ALKBH3"/>
</dbReference>
<evidence type="ECO:0000256" key="1">
    <source>
        <dbReference type="ARBA" id="ARBA00001954"/>
    </source>
</evidence>
<dbReference type="GO" id="GO:0016787">
    <property type="term" value="F:hydrolase activity"/>
    <property type="evidence" value="ECO:0007669"/>
    <property type="project" value="UniProtKB-ARBA"/>
</dbReference>
<evidence type="ECO:0000256" key="7">
    <source>
        <dbReference type="ARBA" id="ARBA00023004"/>
    </source>
</evidence>
<evidence type="ECO:0000256" key="2">
    <source>
        <dbReference type="ARBA" id="ARBA00022723"/>
    </source>
</evidence>
<evidence type="ECO:0000256" key="6">
    <source>
        <dbReference type="ARBA" id="ARBA00023002"/>
    </source>
</evidence>
<dbReference type="InterPro" id="IPR005123">
    <property type="entry name" value="Oxoglu/Fe-dep_dioxygenase_dom"/>
</dbReference>
<evidence type="ECO:0000256" key="4">
    <source>
        <dbReference type="ARBA" id="ARBA00022842"/>
    </source>
</evidence>
<keyword evidence="8" id="KW-0234">DNA repair</keyword>
<dbReference type="GO" id="GO:0140097">
    <property type="term" value="F:catalytic activity, acting on DNA"/>
    <property type="evidence" value="ECO:0007669"/>
    <property type="project" value="UniProtKB-ARBA"/>
</dbReference>
<keyword evidence="6" id="KW-0560">Oxidoreductase</keyword>
<keyword evidence="4" id="KW-0460">Magnesium</keyword>
<dbReference type="STRING" id="561061.SAMN05660862_3056"/>
<dbReference type="PANTHER" id="PTHR31212:SF4">
    <property type="entry name" value="ALPHA-KETOGLUTARATE-DEPENDENT DIOXYGENASE ALKB HOMOLOG 3"/>
    <property type="match status" value="1"/>
</dbReference>
<reference evidence="10 11" key="1">
    <citation type="submission" date="2017-04" db="EMBL/GenBank/DDBJ databases">
        <authorList>
            <person name="Afonso C.L."/>
            <person name="Miller P.J."/>
            <person name="Scott M.A."/>
            <person name="Spackman E."/>
            <person name="Goraichik I."/>
            <person name="Dimitrov K.M."/>
            <person name="Suarez D.L."/>
            <person name="Swayne D.E."/>
        </authorList>
    </citation>
    <scope>NUCLEOTIDE SEQUENCE [LARGE SCALE GENOMIC DNA]</scope>
    <source>
        <strain evidence="10 11">DSM 22418</strain>
    </source>
</reference>
<dbReference type="Proteomes" id="UP000192980">
    <property type="component" value="Unassembled WGS sequence"/>
</dbReference>
<dbReference type="OrthoDB" id="190276at2"/>
<keyword evidence="7" id="KW-0408">Iron</keyword>
<evidence type="ECO:0000256" key="3">
    <source>
        <dbReference type="ARBA" id="ARBA00022763"/>
    </source>
</evidence>
<dbReference type="SUPFAM" id="SSF51197">
    <property type="entry name" value="Clavaminate synthase-like"/>
    <property type="match status" value="1"/>
</dbReference>
<dbReference type="PROSITE" id="PS51471">
    <property type="entry name" value="FE2OG_OXY"/>
    <property type="match status" value="1"/>
</dbReference>
<dbReference type="Pfam" id="PF13532">
    <property type="entry name" value="2OG-FeII_Oxy_2"/>
    <property type="match status" value="1"/>
</dbReference>
<comment type="cofactor">
    <cofactor evidence="1">
        <name>Fe(2+)</name>
        <dbReference type="ChEBI" id="CHEBI:29033"/>
    </cofactor>
</comment>
<dbReference type="GO" id="GO:0032451">
    <property type="term" value="F:demethylase activity"/>
    <property type="evidence" value="ECO:0007669"/>
    <property type="project" value="UniProtKB-ARBA"/>
</dbReference>
<keyword evidence="11" id="KW-1185">Reference proteome</keyword>
<dbReference type="GO" id="GO:0006307">
    <property type="term" value="P:DNA alkylation repair"/>
    <property type="evidence" value="ECO:0007669"/>
    <property type="project" value="InterPro"/>
</dbReference>
<evidence type="ECO:0000256" key="8">
    <source>
        <dbReference type="ARBA" id="ARBA00023204"/>
    </source>
</evidence>
<keyword evidence="2" id="KW-0479">Metal-binding</keyword>
<accession>A0A1X7KNH6</accession>
<dbReference type="GO" id="GO:0046872">
    <property type="term" value="F:metal ion binding"/>
    <property type="evidence" value="ECO:0007669"/>
    <property type="project" value="UniProtKB-KW"/>
</dbReference>
<name>A0A1X7KNH6_9SPHI</name>
<sequence length="203" mass="23735">MKLFEDLPDLTKNYLPYDGTVNYYGPVFRQEISDLYFKTLLENLAWKNDEAVIFGKHLYTKRKVAWYGDVPFEYSYSGILKRALLWDKTLLEIKAVVEKETGERYNSCLCNLYHDGSEGMAWHSDAEKDLKKHGAIASLTLGAERKFGFKHKQSKETVYFNLAHGSLLVMKDQTQDYWLHRLPPTTKPHGPRINLTFRQIENY</sequence>
<dbReference type="InterPro" id="IPR027450">
    <property type="entry name" value="AlkB-like"/>
</dbReference>
<evidence type="ECO:0000259" key="9">
    <source>
        <dbReference type="PROSITE" id="PS51471"/>
    </source>
</evidence>
<evidence type="ECO:0000313" key="10">
    <source>
        <dbReference type="EMBL" id="SMG43059.1"/>
    </source>
</evidence>
<evidence type="ECO:0000313" key="11">
    <source>
        <dbReference type="Proteomes" id="UP000192980"/>
    </source>
</evidence>
<dbReference type="FunFam" id="2.60.120.590:FF:000004">
    <property type="entry name" value="DNA oxidative demethylase ALKBH2"/>
    <property type="match status" value="1"/>
</dbReference>
<dbReference type="Gene3D" id="2.60.120.590">
    <property type="entry name" value="Alpha-ketoglutarate-dependent dioxygenase AlkB-like"/>
    <property type="match status" value="1"/>
</dbReference>
<dbReference type="PANTHER" id="PTHR31212">
    <property type="entry name" value="ALPHA-KETOGLUTARATE-DEPENDENT DIOXYGENASE ALKB HOMOLOG 3"/>
    <property type="match status" value="1"/>
</dbReference>
<proteinExistence type="predicted"/>
<dbReference type="GO" id="GO:0051213">
    <property type="term" value="F:dioxygenase activity"/>
    <property type="evidence" value="ECO:0007669"/>
    <property type="project" value="UniProtKB-KW"/>
</dbReference>
<feature type="domain" description="Fe2OG dioxygenase" evidence="9">
    <location>
        <begin position="104"/>
        <end position="201"/>
    </location>
</feature>
<dbReference type="InterPro" id="IPR037151">
    <property type="entry name" value="AlkB-like_sf"/>
</dbReference>
<dbReference type="RefSeq" id="WP_085473771.1">
    <property type="nucleotide sequence ID" value="NZ_FXAU01000006.1"/>
</dbReference>
<gene>
    <name evidence="10" type="ORF">SAMN05660862_3056</name>
</gene>
<dbReference type="GO" id="GO:0016705">
    <property type="term" value="F:oxidoreductase activity, acting on paired donors, with incorporation or reduction of molecular oxygen"/>
    <property type="evidence" value="ECO:0007669"/>
    <property type="project" value="UniProtKB-ARBA"/>
</dbReference>
<evidence type="ECO:0000256" key="5">
    <source>
        <dbReference type="ARBA" id="ARBA00022964"/>
    </source>
</evidence>